<organism evidence="8 9">
    <name type="scientific">Sinobacterium norvegicum</name>
    <dbReference type="NCBI Taxonomy" id="1641715"/>
    <lineage>
        <taxon>Bacteria</taxon>
        <taxon>Pseudomonadati</taxon>
        <taxon>Pseudomonadota</taxon>
        <taxon>Gammaproteobacteria</taxon>
        <taxon>Cellvibrionales</taxon>
        <taxon>Spongiibacteraceae</taxon>
        <taxon>Sinobacterium</taxon>
    </lineage>
</organism>
<evidence type="ECO:0000256" key="6">
    <source>
        <dbReference type="SAM" id="SignalP"/>
    </source>
</evidence>
<feature type="signal peptide" evidence="6">
    <location>
        <begin position="1"/>
        <end position="27"/>
    </location>
</feature>
<evidence type="ECO:0000256" key="5">
    <source>
        <dbReference type="SAM" id="MobiDB-lite"/>
    </source>
</evidence>
<keyword evidence="3" id="KW-0378">Hydrolase</keyword>
<proteinExistence type="predicted"/>
<feature type="region of interest" description="Disordered" evidence="5">
    <location>
        <begin position="121"/>
        <end position="146"/>
    </location>
</feature>
<dbReference type="RefSeq" id="WP_237443597.1">
    <property type="nucleotide sequence ID" value="NZ_CAKLPX010000001.1"/>
</dbReference>
<dbReference type="Gene3D" id="3.40.630.10">
    <property type="entry name" value="Zn peptidases"/>
    <property type="match status" value="1"/>
</dbReference>
<evidence type="ECO:0000256" key="3">
    <source>
        <dbReference type="ARBA" id="ARBA00022801"/>
    </source>
</evidence>
<name>A0ABN8EF37_9GAMM</name>
<keyword evidence="6" id="KW-0732">Signal</keyword>
<evidence type="ECO:0000256" key="1">
    <source>
        <dbReference type="ARBA" id="ARBA00001947"/>
    </source>
</evidence>
<dbReference type="EMBL" id="CAKLPX010000001">
    <property type="protein sequence ID" value="CAH0990932.1"/>
    <property type="molecule type" value="Genomic_DNA"/>
</dbReference>
<dbReference type="CDD" id="cd06251">
    <property type="entry name" value="M14_ASTE_ASPA-like"/>
    <property type="match status" value="1"/>
</dbReference>
<dbReference type="InterPro" id="IPR053138">
    <property type="entry name" value="N-alpha-Ac-DABA_deacetylase"/>
</dbReference>
<dbReference type="SUPFAM" id="SSF53187">
    <property type="entry name" value="Zn-dependent exopeptidases"/>
    <property type="match status" value="1"/>
</dbReference>
<evidence type="ECO:0000256" key="4">
    <source>
        <dbReference type="ARBA" id="ARBA00022833"/>
    </source>
</evidence>
<accession>A0ABN8EF37</accession>
<dbReference type="PANTHER" id="PTHR37326">
    <property type="entry name" value="BLL3975 PROTEIN"/>
    <property type="match status" value="1"/>
</dbReference>
<keyword evidence="9" id="KW-1185">Reference proteome</keyword>
<keyword evidence="4" id="KW-0862">Zinc</keyword>
<evidence type="ECO:0000256" key="2">
    <source>
        <dbReference type="ARBA" id="ARBA00022723"/>
    </source>
</evidence>
<dbReference type="InterPro" id="IPR055438">
    <property type="entry name" value="AstE_AspA_cat"/>
</dbReference>
<gene>
    <name evidence="8" type="ORF">SIN8267_01033</name>
</gene>
<evidence type="ECO:0000313" key="8">
    <source>
        <dbReference type="EMBL" id="CAH0990932.1"/>
    </source>
</evidence>
<feature type="domain" description="Succinylglutamate desuccinylase/Aspartoacylase catalytic" evidence="7">
    <location>
        <begin position="207"/>
        <end position="385"/>
    </location>
</feature>
<comment type="caution">
    <text evidence="8">The sequence shown here is derived from an EMBL/GenBank/DDBJ whole genome shotgun (WGS) entry which is preliminary data.</text>
</comment>
<feature type="region of interest" description="Disordered" evidence="5">
    <location>
        <begin position="494"/>
        <end position="546"/>
    </location>
</feature>
<sequence length="546" mass="58121">MFLSFLSGKAKLTPLFIMALLTLSVRANEMPAAEKSSSDTEPSSIIVENASGTIAIEIPQAEPQSNDDTAGSAGMSTVANEITTELATETTYPASTVQALRDQVIEQLPQAESVDLGKPMAVESPAPASITDSKKAPQSPATETEQAAEVTVVESVAQVSEEDGRAFVLLGKEVPPATSTRLMWQPSQGFAGLYSPTPVLVVNGKHKGPTLCLTAAVHGDELNGIEMVRQIMYTLDIEKLNGTVVGVPIVNLQGFHRGTRYLTDRRDLNRYFPGNTSGSSADRIAHSFFHEVILHCDAVVDLHTGSFYRTNLPQLRADLTNPQVVELTKGFGSTVVLHGEGSKGTLRYAAVQAGIPAVTLEAGGPMMLDKDAVDHGVKAIRTLLNKLGMLKQFSLWGDPEPVYYTSVWERAEQGGILFSNVKLGSRVNKGQVLGVVTDPITNVSTQIRSQHRGRILGLALNQVVQPGFAAYHVGIQAPKEDVSEPSPVIDHKALTNSQEAAEPARPFSVEPQGGETPLDASAEALLPGDGDSLPSNDAGIADPVEH</sequence>
<dbReference type="PANTHER" id="PTHR37326:SF2">
    <property type="entry name" value="SUCCINYLGLUTAMATE DESUCCINYLASE_ASPARTOACYLASE FAMILY PROTEIN"/>
    <property type="match status" value="1"/>
</dbReference>
<protein>
    <recommendedName>
        <fullName evidence="7">Succinylglutamate desuccinylase/Aspartoacylase catalytic domain-containing protein</fullName>
    </recommendedName>
</protein>
<feature type="chain" id="PRO_5045940754" description="Succinylglutamate desuccinylase/Aspartoacylase catalytic domain-containing protein" evidence="6">
    <location>
        <begin position="28"/>
        <end position="546"/>
    </location>
</feature>
<dbReference type="Proteomes" id="UP000838100">
    <property type="component" value="Unassembled WGS sequence"/>
</dbReference>
<reference evidence="8" key="1">
    <citation type="submission" date="2021-12" db="EMBL/GenBank/DDBJ databases">
        <authorList>
            <person name="Rodrigo-Torres L."/>
            <person name="Arahal R. D."/>
            <person name="Lucena T."/>
        </authorList>
    </citation>
    <scope>NUCLEOTIDE SEQUENCE</scope>
    <source>
        <strain evidence="8">CECT 8267</strain>
    </source>
</reference>
<evidence type="ECO:0000313" key="9">
    <source>
        <dbReference type="Proteomes" id="UP000838100"/>
    </source>
</evidence>
<comment type="cofactor">
    <cofactor evidence="1">
        <name>Zn(2+)</name>
        <dbReference type="ChEBI" id="CHEBI:29105"/>
    </cofactor>
</comment>
<keyword evidence="2" id="KW-0479">Metal-binding</keyword>
<dbReference type="Pfam" id="PF24827">
    <property type="entry name" value="AstE_AspA_cat"/>
    <property type="match status" value="1"/>
</dbReference>
<evidence type="ECO:0000259" key="7">
    <source>
        <dbReference type="Pfam" id="PF24827"/>
    </source>
</evidence>